<dbReference type="AlphaFoldDB" id="A0A8A4TII9"/>
<dbReference type="KEGG" id="scor:J3U87_23760"/>
<keyword evidence="2" id="KW-1185">Reference proteome</keyword>
<evidence type="ECO:0000313" key="1">
    <source>
        <dbReference type="EMBL" id="QTD48608.1"/>
    </source>
</evidence>
<dbReference type="PROSITE" id="PS51257">
    <property type="entry name" value="PROKAR_LIPOPROTEIN"/>
    <property type="match status" value="1"/>
</dbReference>
<dbReference type="RefSeq" id="WP_237378261.1">
    <property type="nucleotide sequence ID" value="NZ_CP071793.1"/>
</dbReference>
<name>A0A8A4TII9_SULCO</name>
<dbReference type="EMBL" id="CP071793">
    <property type="protein sequence ID" value="QTD48608.1"/>
    <property type="molecule type" value="Genomic_DNA"/>
</dbReference>
<dbReference type="Proteomes" id="UP000663929">
    <property type="component" value="Chromosome"/>
</dbReference>
<proteinExistence type="predicted"/>
<protein>
    <recommendedName>
        <fullName evidence="3">Lipoprotein</fullName>
    </recommendedName>
</protein>
<evidence type="ECO:0008006" key="3">
    <source>
        <dbReference type="Google" id="ProtNLM"/>
    </source>
</evidence>
<evidence type="ECO:0000313" key="2">
    <source>
        <dbReference type="Proteomes" id="UP000663929"/>
    </source>
</evidence>
<sequence>MNTKTRNYIFLLPFVLLSCSSERLPEDRIVISPKNSKTEIRKHALQHISLGSDVELVKDFLNNRLFRKIYRENKSKPRSLVEYKNEKRYHSFCYEKEWWPKEIQAGGYIYAELGYFGSFPAKVVGMWWYFDEKDRLIELEISVSRGAP</sequence>
<reference evidence="1" key="1">
    <citation type="submission" date="2021-03" db="EMBL/GenBank/DDBJ databases">
        <title>Acanthopleuribacteraceae sp. M133.</title>
        <authorList>
            <person name="Wang G."/>
        </authorList>
    </citation>
    <scope>NUCLEOTIDE SEQUENCE</scope>
    <source>
        <strain evidence="1">M133</strain>
    </source>
</reference>
<organism evidence="1 2">
    <name type="scientific">Sulfidibacter corallicola</name>
    <dbReference type="NCBI Taxonomy" id="2818388"/>
    <lineage>
        <taxon>Bacteria</taxon>
        <taxon>Pseudomonadati</taxon>
        <taxon>Acidobacteriota</taxon>
        <taxon>Holophagae</taxon>
        <taxon>Acanthopleuribacterales</taxon>
        <taxon>Acanthopleuribacteraceae</taxon>
        <taxon>Sulfidibacter</taxon>
    </lineage>
</organism>
<accession>A0A8A4TII9</accession>
<gene>
    <name evidence="1" type="ORF">J3U87_23760</name>
</gene>